<dbReference type="EMBL" id="LAZR01069597">
    <property type="protein sequence ID" value="KKK47402.1"/>
    <property type="molecule type" value="Genomic_DNA"/>
</dbReference>
<gene>
    <name evidence="1" type="ORF">LCGC14_3155550</name>
</gene>
<name>A0A0F8VSX3_9ZZZZ</name>
<comment type="caution">
    <text evidence="1">The sequence shown here is derived from an EMBL/GenBank/DDBJ whole genome shotgun (WGS) entry which is preliminary data.</text>
</comment>
<dbReference type="AlphaFoldDB" id="A0A0F8VSX3"/>
<protein>
    <submittedName>
        <fullName evidence="1">Uncharacterized protein</fullName>
    </submittedName>
</protein>
<evidence type="ECO:0000313" key="1">
    <source>
        <dbReference type="EMBL" id="KKK47402.1"/>
    </source>
</evidence>
<proteinExistence type="predicted"/>
<organism evidence="1">
    <name type="scientific">marine sediment metagenome</name>
    <dbReference type="NCBI Taxonomy" id="412755"/>
    <lineage>
        <taxon>unclassified sequences</taxon>
        <taxon>metagenomes</taxon>
        <taxon>ecological metagenomes</taxon>
    </lineage>
</organism>
<reference evidence="1" key="1">
    <citation type="journal article" date="2015" name="Nature">
        <title>Complex archaea that bridge the gap between prokaryotes and eukaryotes.</title>
        <authorList>
            <person name="Spang A."/>
            <person name="Saw J.H."/>
            <person name="Jorgensen S.L."/>
            <person name="Zaremba-Niedzwiedzka K."/>
            <person name="Martijn J."/>
            <person name="Lind A.E."/>
            <person name="van Eijk R."/>
            <person name="Schleper C."/>
            <person name="Guy L."/>
            <person name="Ettema T.J."/>
        </authorList>
    </citation>
    <scope>NUCLEOTIDE SEQUENCE</scope>
</reference>
<feature type="non-terminal residue" evidence="1">
    <location>
        <position position="1"/>
    </location>
</feature>
<sequence length="72" mass="7987">LSRRKSKRRPTAVTGNLQIGSIKKSRSFIVKPTALGLLSAQRGGPFDAKTGVYLAYMMPGWRQKIVPNDQEN</sequence>
<accession>A0A0F8VSX3</accession>